<evidence type="ECO:0000313" key="2">
    <source>
        <dbReference type="Proteomes" id="UP001163947"/>
    </source>
</evidence>
<gene>
    <name evidence="1" type="ORF">OCS65_21345</name>
</gene>
<evidence type="ECO:0000313" key="1">
    <source>
        <dbReference type="EMBL" id="UYF92992.1"/>
    </source>
</evidence>
<proteinExistence type="predicted"/>
<dbReference type="EMBL" id="CP106982">
    <property type="protein sequence ID" value="UYF92992.1"/>
    <property type="molecule type" value="Genomic_DNA"/>
</dbReference>
<sequence length="58" mass="6134">MNTVDPNDSSFYQFASDLVSDQPAEALDAEIAGELAAIGIVKGKAFEPDARMRGCGRS</sequence>
<name>A0AA46PM36_9NOCA</name>
<dbReference type="GeneID" id="83623019"/>
<dbReference type="Gene3D" id="1.10.3360.10">
    <property type="entry name" value="VPA0735-like domain"/>
    <property type="match status" value="1"/>
</dbReference>
<dbReference type="AlphaFoldDB" id="A0AA46PM36"/>
<dbReference type="SUPFAM" id="SSF160935">
    <property type="entry name" value="VPA0735-like"/>
    <property type="match status" value="1"/>
</dbReference>
<protein>
    <submittedName>
        <fullName evidence="1">Uncharacterized protein</fullName>
    </submittedName>
</protein>
<dbReference type="RefSeq" id="WP_263507547.1">
    <property type="nucleotide sequence ID" value="NZ_CP106982.1"/>
</dbReference>
<accession>A0AA46PM36</accession>
<reference evidence="1" key="1">
    <citation type="submission" date="2022-09" db="EMBL/GenBank/DDBJ databases">
        <title>The genome sequence of Rhodococcus aetherivorans N1.</title>
        <authorList>
            <person name="Jiang W."/>
        </authorList>
    </citation>
    <scope>NUCLEOTIDE SEQUENCE</scope>
    <source>
        <strain evidence="1">N1</strain>
    </source>
</reference>
<dbReference type="Proteomes" id="UP001163947">
    <property type="component" value="Chromosome"/>
</dbReference>
<organism evidence="1 2">
    <name type="scientific">Rhodococcus aetherivorans</name>
    <dbReference type="NCBI Taxonomy" id="191292"/>
    <lineage>
        <taxon>Bacteria</taxon>
        <taxon>Bacillati</taxon>
        <taxon>Actinomycetota</taxon>
        <taxon>Actinomycetes</taxon>
        <taxon>Mycobacteriales</taxon>
        <taxon>Nocardiaceae</taxon>
        <taxon>Rhodococcus</taxon>
    </lineage>
</organism>